<evidence type="ECO:0000313" key="3">
    <source>
        <dbReference type="Proteomes" id="UP000199642"/>
    </source>
</evidence>
<keyword evidence="1" id="KW-0812">Transmembrane</keyword>
<keyword evidence="3" id="KW-1185">Reference proteome</keyword>
<protein>
    <submittedName>
        <fullName evidence="2">Uncharacterized protein</fullName>
    </submittedName>
</protein>
<name>A0A1I2R5B0_9BACT</name>
<feature type="transmembrane region" description="Helical" evidence="1">
    <location>
        <begin position="12"/>
        <end position="30"/>
    </location>
</feature>
<sequence length="91" mass="10515">MAKILSSKKLTLINFMIVFYFFLLWLINYFQVDLFAIGFIVELLTIPFLLGQVIFLILGINFLIKPPRPSLFIISFLLLSICALLTFGSFF</sequence>
<evidence type="ECO:0000313" key="2">
    <source>
        <dbReference type="EMBL" id="SFG33817.1"/>
    </source>
</evidence>
<dbReference type="EMBL" id="FOPC01000003">
    <property type="protein sequence ID" value="SFG33817.1"/>
    <property type="molecule type" value="Genomic_DNA"/>
</dbReference>
<dbReference type="Proteomes" id="UP000199642">
    <property type="component" value="Unassembled WGS sequence"/>
</dbReference>
<evidence type="ECO:0000256" key="1">
    <source>
        <dbReference type="SAM" id="Phobius"/>
    </source>
</evidence>
<proteinExistence type="predicted"/>
<keyword evidence="1" id="KW-0472">Membrane</keyword>
<gene>
    <name evidence="2" type="ORF">SAMN04487988_1032</name>
</gene>
<accession>A0A1I2R5B0</accession>
<reference evidence="3" key="1">
    <citation type="submission" date="2016-10" db="EMBL/GenBank/DDBJ databases">
        <authorList>
            <person name="Varghese N."/>
            <person name="Submissions S."/>
        </authorList>
    </citation>
    <scope>NUCLEOTIDE SEQUENCE [LARGE SCALE GENOMIC DNA]</scope>
    <source>
        <strain evidence="3">DSM 19315</strain>
    </source>
</reference>
<feature type="transmembrane region" description="Helical" evidence="1">
    <location>
        <begin position="71"/>
        <end position="90"/>
    </location>
</feature>
<feature type="transmembrane region" description="Helical" evidence="1">
    <location>
        <begin position="36"/>
        <end position="64"/>
    </location>
</feature>
<keyword evidence="1" id="KW-1133">Transmembrane helix</keyword>
<dbReference type="AlphaFoldDB" id="A0A1I2R5B0"/>
<organism evidence="2 3">
    <name type="scientific">Algoriphagus hitonicola</name>
    <dbReference type="NCBI Taxonomy" id="435880"/>
    <lineage>
        <taxon>Bacteria</taxon>
        <taxon>Pseudomonadati</taxon>
        <taxon>Bacteroidota</taxon>
        <taxon>Cytophagia</taxon>
        <taxon>Cytophagales</taxon>
        <taxon>Cyclobacteriaceae</taxon>
        <taxon>Algoriphagus</taxon>
    </lineage>
</organism>